<keyword evidence="10 11" id="KW-0325">Glycoprotein</keyword>
<dbReference type="Proteomes" id="UP000276133">
    <property type="component" value="Unassembled WGS sequence"/>
</dbReference>
<dbReference type="GO" id="GO:0016020">
    <property type="term" value="C:membrane"/>
    <property type="evidence" value="ECO:0007669"/>
    <property type="project" value="UniProtKB-SubCell"/>
</dbReference>
<dbReference type="Pfam" id="PF02709">
    <property type="entry name" value="Glyco_transf_7C"/>
    <property type="match status" value="1"/>
</dbReference>
<organism evidence="14 15">
    <name type="scientific">Brachionus plicatilis</name>
    <name type="common">Marine rotifer</name>
    <name type="synonym">Brachionus muelleri</name>
    <dbReference type="NCBI Taxonomy" id="10195"/>
    <lineage>
        <taxon>Eukaryota</taxon>
        <taxon>Metazoa</taxon>
        <taxon>Spiralia</taxon>
        <taxon>Gnathifera</taxon>
        <taxon>Rotifera</taxon>
        <taxon>Eurotatoria</taxon>
        <taxon>Monogononta</taxon>
        <taxon>Pseudotrocha</taxon>
        <taxon>Ploima</taxon>
        <taxon>Brachionidae</taxon>
        <taxon>Brachionus</taxon>
    </lineage>
</organism>
<evidence type="ECO:0000256" key="1">
    <source>
        <dbReference type="ARBA" id="ARBA00004606"/>
    </source>
</evidence>
<keyword evidence="5 11" id="KW-0808">Transferase</keyword>
<keyword evidence="8 11" id="KW-1133">Transmembrane helix</keyword>
<name>A0A3M7QA94_BRAPC</name>
<protein>
    <recommendedName>
        <fullName evidence="11">Beta-1,4-galactosyltransferase</fullName>
        <ecNumber evidence="11">2.4.1.-</ecNumber>
    </recommendedName>
</protein>
<evidence type="ECO:0000259" key="13">
    <source>
        <dbReference type="Pfam" id="PF13733"/>
    </source>
</evidence>
<evidence type="ECO:0000256" key="8">
    <source>
        <dbReference type="ARBA" id="ARBA00022989"/>
    </source>
</evidence>
<sequence>MQHNELQHKKNKEYFILFQKLIVLCLIFLVLNFLFTKLKIKNEPEVATYLPRCQYFIEIKNTHKNKINQLDLSYKEIENNFKNQSIILHEGRSFTNINNHCDTNENKFKKIAFIIPYRDREKNLRRFLFNMHPLLIKQNINYGIYLIEPDKDIKFNRGLILNAGFMEVIKTSVNDRKLNSQGGSDFYWDCFIFHDVDMIPENNLLYYTCDEKNPLHLAVTLRQNNYSFKRYWKDKYFGGINAFSYEQFTAFNGFSNLFFDWGCEDDDLRERVRLTYGMIVKLQPDIGRFYTDKHEIAFKNQNRGKLRMGRALEGLSTLKYSRVAVEKRMLFTRIKIGYNFSHYSKQILSTEQSDSSEDSEVIVCSFGSKPELFKKSHKKNRKNGQLVLSNDICVVDRGFRDSIKPLENKGKMKIISHRESQAKNI</sequence>
<dbReference type="STRING" id="10195.A0A3M7QA94"/>
<evidence type="ECO:0000256" key="6">
    <source>
        <dbReference type="ARBA" id="ARBA00022692"/>
    </source>
</evidence>
<dbReference type="InterPro" id="IPR003859">
    <property type="entry name" value="Galactosyl_T"/>
</dbReference>
<dbReference type="InterPro" id="IPR027995">
    <property type="entry name" value="Galactosyl_T_N"/>
</dbReference>
<dbReference type="SUPFAM" id="SSF53448">
    <property type="entry name" value="Nucleotide-diphospho-sugar transferases"/>
    <property type="match status" value="1"/>
</dbReference>
<dbReference type="OrthoDB" id="10016069at2759"/>
<evidence type="ECO:0000256" key="4">
    <source>
        <dbReference type="ARBA" id="ARBA00022676"/>
    </source>
</evidence>
<dbReference type="GO" id="GO:0008378">
    <property type="term" value="F:galactosyltransferase activity"/>
    <property type="evidence" value="ECO:0007669"/>
    <property type="project" value="TreeGrafter"/>
</dbReference>
<comment type="similarity">
    <text evidence="3 11">Belongs to the glycosyltransferase 7 family.</text>
</comment>
<reference evidence="14 15" key="1">
    <citation type="journal article" date="2018" name="Sci. Rep.">
        <title>Genomic signatures of local adaptation to the degree of environmental predictability in rotifers.</title>
        <authorList>
            <person name="Franch-Gras L."/>
            <person name="Hahn C."/>
            <person name="Garcia-Roger E.M."/>
            <person name="Carmona M.J."/>
            <person name="Serra M."/>
            <person name="Gomez A."/>
        </authorList>
    </citation>
    <scope>NUCLEOTIDE SEQUENCE [LARGE SCALE GENOMIC DNA]</scope>
    <source>
        <strain evidence="14">HYR1</strain>
    </source>
</reference>
<evidence type="ECO:0000256" key="2">
    <source>
        <dbReference type="ARBA" id="ARBA00004922"/>
    </source>
</evidence>
<dbReference type="GO" id="GO:0005794">
    <property type="term" value="C:Golgi apparatus"/>
    <property type="evidence" value="ECO:0007669"/>
    <property type="project" value="TreeGrafter"/>
</dbReference>
<keyword evidence="9 11" id="KW-0472">Membrane</keyword>
<comment type="function">
    <text evidence="11">Catalyses the transfer of galactose onto proteins or lipids.</text>
</comment>
<gene>
    <name evidence="14" type="ORF">BpHYR1_043068</name>
</gene>
<dbReference type="EC" id="2.4.1.-" evidence="11"/>
<accession>A0A3M7QA94</accession>
<dbReference type="GO" id="GO:0005975">
    <property type="term" value="P:carbohydrate metabolic process"/>
    <property type="evidence" value="ECO:0007669"/>
    <property type="project" value="InterPro"/>
</dbReference>
<dbReference type="InterPro" id="IPR029044">
    <property type="entry name" value="Nucleotide-diphossugar_trans"/>
</dbReference>
<evidence type="ECO:0000256" key="11">
    <source>
        <dbReference type="RuleBase" id="RU368121"/>
    </source>
</evidence>
<dbReference type="AlphaFoldDB" id="A0A3M7QA94"/>
<dbReference type="InterPro" id="IPR027791">
    <property type="entry name" value="Galactosyl_T_C"/>
</dbReference>
<dbReference type="Pfam" id="PF13733">
    <property type="entry name" value="Glyco_transf_7N"/>
    <property type="match status" value="1"/>
</dbReference>
<evidence type="ECO:0000256" key="9">
    <source>
        <dbReference type="ARBA" id="ARBA00023136"/>
    </source>
</evidence>
<keyword evidence="6 11" id="KW-0812">Transmembrane</keyword>
<dbReference type="PRINTS" id="PR02050">
    <property type="entry name" value="B14GALTRFASE"/>
</dbReference>
<comment type="caution">
    <text evidence="14">The sequence shown here is derived from an EMBL/GenBank/DDBJ whole genome shotgun (WGS) entry which is preliminary data.</text>
</comment>
<keyword evidence="15" id="KW-1185">Reference proteome</keyword>
<comment type="subcellular location">
    <subcellularLocation>
        <location evidence="1">Membrane</location>
        <topology evidence="1">Single-pass type II membrane protein</topology>
    </subcellularLocation>
</comment>
<evidence type="ECO:0000313" key="14">
    <source>
        <dbReference type="EMBL" id="RNA07881.1"/>
    </source>
</evidence>
<comment type="pathway">
    <text evidence="2 11">Protein modification; protein glycosylation.</text>
</comment>
<proteinExistence type="inferred from homology"/>
<keyword evidence="4 11" id="KW-0328">Glycosyltransferase</keyword>
<feature type="transmembrane region" description="Helical" evidence="11">
    <location>
        <begin position="14"/>
        <end position="35"/>
    </location>
</feature>
<evidence type="ECO:0000313" key="15">
    <source>
        <dbReference type="Proteomes" id="UP000276133"/>
    </source>
</evidence>
<dbReference type="EMBL" id="REGN01006911">
    <property type="protein sequence ID" value="RNA07881.1"/>
    <property type="molecule type" value="Genomic_DNA"/>
</dbReference>
<dbReference type="Gene3D" id="3.90.550.10">
    <property type="entry name" value="Spore Coat Polysaccharide Biosynthesis Protein SpsA, Chain A"/>
    <property type="match status" value="1"/>
</dbReference>
<dbReference type="PANTHER" id="PTHR19300:SF61">
    <property type="entry name" value="BETA-1,4-N-ACETYLGALACTOSAMINYLTRANSFERASE"/>
    <property type="match status" value="1"/>
</dbReference>
<evidence type="ECO:0000256" key="5">
    <source>
        <dbReference type="ARBA" id="ARBA00022679"/>
    </source>
</evidence>
<evidence type="ECO:0000256" key="3">
    <source>
        <dbReference type="ARBA" id="ARBA00005735"/>
    </source>
</evidence>
<evidence type="ECO:0000256" key="10">
    <source>
        <dbReference type="ARBA" id="ARBA00023180"/>
    </source>
</evidence>
<evidence type="ECO:0000259" key="12">
    <source>
        <dbReference type="Pfam" id="PF02709"/>
    </source>
</evidence>
<keyword evidence="7 11" id="KW-0735">Signal-anchor</keyword>
<dbReference type="PANTHER" id="PTHR19300">
    <property type="entry name" value="BETA-1,4-GALACTOSYLTRANSFERASE"/>
    <property type="match status" value="1"/>
</dbReference>
<feature type="domain" description="Galactosyltransferase N-terminal" evidence="13">
    <location>
        <begin position="82"/>
        <end position="210"/>
    </location>
</feature>
<feature type="domain" description="Galactosyltransferase C-terminal" evidence="12">
    <location>
        <begin position="227"/>
        <end position="295"/>
    </location>
</feature>
<dbReference type="UniPathway" id="UPA00378"/>
<evidence type="ECO:0000256" key="7">
    <source>
        <dbReference type="ARBA" id="ARBA00022968"/>
    </source>
</evidence>